<dbReference type="EMBL" id="QXFU01003220">
    <property type="protein sequence ID" value="KAE8977267.1"/>
    <property type="molecule type" value="Genomic_DNA"/>
</dbReference>
<gene>
    <name evidence="29" type="ORF">PR002_g25066</name>
</gene>
<evidence type="ECO:0000256" key="5">
    <source>
        <dbReference type="ARBA" id="ARBA00011881"/>
    </source>
</evidence>
<dbReference type="AlphaFoldDB" id="A0A6A3I676"/>
<evidence type="ECO:0000256" key="4">
    <source>
        <dbReference type="ARBA" id="ARBA00010719"/>
    </source>
</evidence>
<comment type="catalytic activity">
    <reaction evidence="18 23">
        <text>oxaloacetate + acetyl-CoA + ADP + phosphate = citrate + ATP + CoA</text>
        <dbReference type="Rhea" id="RHEA:21160"/>
        <dbReference type="ChEBI" id="CHEBI:16452"/>
        <dbReference type="ChEBI" id="CHEBI:16947"/>
        <dbReference type="ChEBI" id="CHEBI:30616"/>
        <dbReference type="ChEBI" id="CHEBI:43474"/>
        <dbReference type="ChEBI" id="CHEBI:57287"/>
        <dbReference type="ChEBI" id="CHEBI:57288"/>
        <dbReference type="ChEBI" id="CHEBI:456216"/>
        <dbReference type="EC" id="2.3.3.8"/>
    </reaction>
</comment>
<protein>
    <recommendedName>
        <fullName evidence="23">ATP-citrate synthase</fullName>
        <ecNumber evidence="23">2.3.3.8</ecNumber>
    </recommendedName>
    <alternativeName>
        <fullName evidence="23">ATP-citrate (pro-S-)-lyase</fullName>
    </alternativeName>
    <alternativeName>
        <fullName evidence="23">Citrate cleavage enzyme</fullName>
    </alternativeName>
</protein>
<feature type="active site" description="Tele-phosphohistidine intermediate" evidence="24">
    <location>
        <position position="777"/>
    </location>
</feature>
<evidence type="ECO:0000256" key="23">
    <source>
        <dbReference type="PIRNR" id="PIRNR036511"/>
    </source>
</evidence>
<dbReference type="Pfam" id="PF16114">
    <property type="entry name" value="Citrate_bind"/>
    <property type="match status" value="1"/>
</dbReference>
<dbReference type="InterPro" id="IPR002020">
    <property type="entry name" value="Citrate_synthase"/>
</dbReference>
<evidence type="ECO:0000259" key="26">
    <source>
        <dbReference type="Pfam" id="PF00549"/>
    </source>
</evidence>
<evidence type="ECO:0000256" key="16">
    <source>
        <dbReference type="ARBA" id="ARBA00022990"/>
    </source>
</evidence>
<evidence type="ECO:0000256" key="18">
    <source>
        <dbReference type="ARBA" id="ARBA00047593"/>
    </source>
</evidence>
<dbReference type="Pfam" id="PF00549">
    <property type="entry name" value="Ligase_CoA"/>
    <property type="match status" value="1"/>
</dbReference>
<dbReference type="GO" id="GO:0006101">
    <property type="term" value="P:citrate metabolic process"/>
    <property type="evidence" value="ECO:0007669"/>
    <property type="project" value="InterPro"/>
</dbReference>
<keyword evidence="7" id="KW-1017">Isopeptide bond</keyword>
<dbReference type="Gene3D" id="1.10.580.10">
    <property type="entry name" value="Citrate Synthase, domain 1"/>
    <property type="match status" value="1"/>
</dbReference>
<dbReference type="GO" id="GO:0006633">
    <property type="term" value="P:fatty acid biosynthetic process"/>
    <property type="evidence" value="ECO:0007669"/>
    <property type="project" value="TreeGrafter"/>
</dbReference>
<comment type="similarity">
    <text evidence="3 23">In the C-terminal section; belongs to the succinate/malate CoA ligase alpha subunit family.</text>
</comment>
<dbReference type="InterPro" id="IPR032263">
    <property type="entry name" value="Citrate-bd"/>
</dbReference>
<evidence type="ECO:0000256" key="21">
    <source>
        <dbReference type="ARBA" id="ARBA00062455"/>
    </source>
</evidence>
<dbReference type="PROSITE" id="PS01217">
    <property type="entry name" value="SUCCINYL_COA_LIG_3"/>
    <property type="match status" value="1"/>
</dbReference>
<keyword evidence="17 23" id="KW-0443">Lipid metabolism</keyword>
<evidence type="ECO:0000256" key="2">
    <source>
        <dbReference type="ARBA" id="ARBA00004514"/>
    </source>
</evidence>
<dbReference type="Pfam" id="PF00285">
    <property type="entry name" value="Citrate_synt"/>
    <property type="match status" value="1"/>
</dbReference>
<evidence type="ECO:0000256" key="9">
    <source>
        <dbReference type="ARBA" id="ARBA00022553"/>
    </source>
</evidence>
<evidence type="ECO:0000256" key="19">
    <source>
        <dbReference type="ARBA" id="ARBA00054002"/>
    </source>
</evidence>
<evidence type="ECO:0000256" key="17">
    <source>
        <dbReference type="ARBA" id="ARBA00023098"/>
    </source>
</evidence>
<keyword evidence="16" id="KW-0007">Acetylation</keyword>
<keyword evidence="6 23" id="KW-0963">Cytoplasm</keyword>
<dbReference type="SUPFAM" id="SSF51735">
    <property type="entry name" value="NAD(P)-binding Rossmann-fold domains"/>
    <property type="match status" value="1"/>
</dbReference>
<comment type="subcellular location">
    <subcellularLocation>
        <location evidence="2">Cytoplasm</location>
        <location evidence="2">Cytosol</location>
    </subcellularLocation>
</comment>
<evidence type="ECO:0000259" key="27">
    <source>
        <dbReference type="Pfam" id="PF16114"/>
    </source>
</evidence>
<dbReference type="FunFam" id="3.40.50.720:FF:000024">
    <property type="entry name" value="Probable ATP-citrate synthase"/>
    <property type="match status" value="1"/>
</dbReference>
<dbReference type="InterPro" id="IPR005811">
    <property type="entry name" value="SUCC_ACL_C"/>
</dbReference>
<dbReference type="EC" id="2.3.3.8" evidence="23"/>
<keyword evidence="12 23" id="KW-0547">Nucleotide-binding</keyword>
<feature type="domain" description="ATP-citrate synthase citrate-binding" evidence="27">
    <location>
        <begin position="262"/>
        <end position="438"/>
    </location>
</feature>
<feature type="region of interest" description="Disordered" evidence="25">
    <location>
        <begin position="457"/>
        <end position="491"/>
    </location>
</feature>
<evidence type="ECO:0000256" key="25">
    <source>
        <dbReference type="SAM" id="MobiDB-lite"/>
    </source>
</evidence>
<dbReference type="PANTHER" id="PTHR23118">
    <property type="entry name" value="ATP-CITRATE SYNTHASE"/>
    <property type="match status" value="1"/>
</dbReference>
<dbReference type="PROSITE" id="PS00399">
    <property type="entry name" value="SUCCINYL_COA_LIG_2"/>
    <property type="match status" value="1"/>
</dbReference>
<dbReference type="InterPro" id="IPR033847">
    <property type="entry name" value="Citrt_syn/SCS-alpha_CS"/>
</dbReference>
<dbReference type="GO" id="GO:0046872">
    <property type="term" value="F:metal ion binding"/>
    <property type="evidence" value="ECO:0007669"/>
    <property type="project" value="UniProtKB-UniRule"/>
</dbReference>
<proteinExistence type="inferred from homology"/>
<feature type="compositionally biased region" description="Acidic residues" evidence="25">
    <location>
        <begin position="477"/>
        <end position="486"/>
    </location>
</feature>
<sequence length="1115" mass="121390">MSAKAIREFDGKRILTTSLPAFNLNKRFAQVAVSKRFAQVAVSKSFVGQSREEFFGAIEAASPWLTTLGETKLVVKPDQLIKRRGKANLLLLNASWAEVQDWVWERINKPIQVETVTGVLTHFIVEPFVKHSGADEHYVCIVSNRDGEEILFHHEGGVDVGDVDAKAKRLQVGIESVASEEEVTAALLSSVEDARKPILAKFLVGMLAKFRELHFVYMEINPIVLVGDQISVLDMAAKLDETANFLVGDRWGEIEFPPAFGRAKFPEEEFIQDLDSKTGASLKLTILNHTGRVWTMVAGGGASVVYADTIADLGYGHELANYGEYSGAPSETHTYHYAKTILDLMTRNFDERGKVLIIGGGIANFTDVALTFKGIIRAIKEYQQKLKDNKVHIWVRRGGPNCQEGLAVMRDVGEATGVPIEVFGPETHITAIVPMALGLVEKPTTVAVLPTTAKAIGGSKPSASKPSSEDGSAANSDNEEGESADELESKGVAKKQAPVVIQDEGIVRMTDNTRCIVYGLQQRAVQGMLDFDYLCKRKTPSVAALIFPFSPNHYLKFYWGTSERLIPVFQKLSDAVKKYPDVSVLINFSSFRSVYQSTMEGFEHSDVIKTHAIIAEGVPEQQSRLISKKARELNVGIIGPATVGGIKPGCLRIGNTGGMLDNIVQSKLYRPGSVAYVSKSGGMSNELNNIVSQTTDGVYEGVAIGGDKYPGSTFIQHLLRYEANPDVKMMVLLGEVGGTDEFAVCRAIQSGAIKKPVVAWCIGTCAKIFPFEVQFGHAGACATGESETASAKNAALAAAGAIVPENFDQFGNAIRKQFDSMVASGAIVPRPEVPVPKVPMDYAWAKNLGLIRKPANFISSISDDRGEELRYAGTPISKVFEQDMGVGGVIGLLWFKRNLPAYASKFIEMVLMVTADHGPAVSGAHNTIVTARAGKDLISSLISGLVTIGPRFGGALDKAAEMFASAHDSGMSPADFVVDMRKQNKLIMGIGHRIKSLSNPDKRVTIIKEFAKANFPATDVLDFALEVEQVTTKKRSNLILNVDGCIAVCFVDLLRNCGVFTLEEANEQIEHGCLNGLFVLGRSIGFIGHFLDQKRLKQPLYRHPWDDISYLNEDF</sequence>
<dbReference type="Pfam" id="PF24948">
    <property type="entry name" value="Citrate_synth_N"/>
    <property type="match status" value="1"/>
</dbReference>
<keyword evidence="8 23" id="KW-0444">Lipid biosynthesis</keyword>
<dbReference type="FunFam" id="3.40.50.261:FF:000003">
    <property type="entry name" value="ATP-citrate synthase subunit"/>
    <property type="match status" value="1"/>
</dbReference>
<evidence type="ECO:0000256" key="3">
    <source>
        <dbReference type="ARBA" id="ARBA00005899"/>
    </source>
</evidence>
<dbReference type="PIRSF" id="PIRSF036511">
    <property type="entry name" value="ATP_citrt_syn"/>
    <property type="match status" value="1"/>
</dbReference>
<dbReference type="InterPro" id="IPR036969">
    <property type="entry name" value="Citrate_synthase_sf"/>
</dbReference>
<dbReference type="Gene3D" id="3.40.50.261">
    <property type="entry name" value="Succinyl-CoA synthetase domains"/>
    <property type="match status" value="2"/>
</dbReference>
<keyword evidence="15" id="KW-0832">Ubl conjugation</keyword>
<dbReference type="OrthoDB" id="3261737at2759"/>
<dbReference type="FunFam" id="3.30.470.110:FF:000003">
    <property type="entry name" value="ATP-citrate synthase subunit 2"/>
    <property type="match status" value="1"/>
</dbReference>
<organism evidence="29 30">
    <name type="scientific">Phytophthora rubi</name>
    <dbReference type="NCBI Taxonomy" id="129364"/>
    <lineage>
        <taxon>Eukaryota</taxon>
        <taxon>Sar</taxon>
        <taxon>Stramenopiles</taxon>
        <taxon>Oomycota</taxon>
        <taxon>Peronosporomycetes</taxon>
        <taxon>Peronosporales</taxon>
        <taxon>Peronosporaceae</taxon>
        <taxon>Phytophthora</taxon>
    </lineage>
</organism>
<feature type="domain" description="ATP-citrate synthase/succinyl-CoA ligase C-terminal" evidence="26">
    <location>
        <begin position="677"/>
        <end position="802"/>
    </location>
</feature>
<dbReference type="InterPro" id="IPR056749">
    <property type="entry name" value="Citrate_synth_N"/>
</dbReference>
<accession>A0A6A3I676</accession>
<evidence type="ECO:0000256" key="10">
    <source>
        <dbReference type="ARBA" id="ARBA00022679"/>
    </source>
</evidence>
<evidence type="ECO:0000256" key="24">
    <source>
        <dbReference type="PIRSR" id="PIRSR036511-1"/>
    </source>
</evidence>
<comment type="caution">
    <text evidence="29">The sequence shown here is derived from an EMBL/GenBank/DDBJ whole genome shotgun (WGS) entry which is preliminary data.</text>
</comment>
<dbReference type="GO" id="GO:0005829">
    <property type="term" value="C:cytosol"/>
    <property type="evidence" value="ECO:0007669"/>
    <property type="project" value="UniProtKB-SubCell"/>
</dbReference>
<dbReference type="InterPro" id="IPR016142">
    <property type="entry name" value="Citrate_synth-like_lrg_a-sub"/>
</dbReference>
<dbReference type="SUPFAM" id="SSF48256">
    <property type="entry name" value="Citrate synthase"/>
    <property type="match status" value="1"/>
</dbReference>
<dbReference type="PANTHER" id="PTHR23118:SF42">
    <property type="entry name" value="ATP-CITRATE SYNTHASE"/>
    <property type="match status" value="1"/>
</dbReference>
<reference evidence="29 30" key="1">
    <citation type="submission" date="2018-09" db="EMBL/GenBank/DDBJ databases">
        <title>Genomic investigation of the strawberry pathogen Phytophthora fragariae indicates pathogenicity is determined by transcriptional variation in three key races.</title>
        <authorList>
            <person name="Adams T.M."/>
            <person name="Armitage A.D."/>
            <person name="Sobczyk M.K."/>
            <person name="Bates H.J."/>
            <person name="Dunwell J.M."/>
            <person name="Nellist C.F."/>
            <person name="Harrison R.J."/>
        </authorList>
    </citation>
    <scope>NUCLEOTIDE SEQUENCE [LARGE SCALE GENOMIC DNA]</scope>
    <source>
        <strain evidence="29 30">SCRP324</strain>
    </source>
</reference>
<dbReference type="Gene3D" id="1.10.230.10">
    <property type="entry name" value="Cytochrome P450-Terp, domain 2"/>
    <property type="match status" value="1"/>
</dbReference>
<dbReference type="InterPro" id="IPR017440">
    <property type="entry name" value="Cit_synth/succinyl-CoA_lig_AS"/>
</dbReference>
<keyword evidence="13 23" id="KW-0067">ATP-binding</keyword>
<dbReference type="FunFam" id="1.10.230.10:FF:000005">
    <property type="entry name" value="ATP-citrate synthase subunit 1"/>
    <property type="match status" value="1"/>
</dbReference>
<dbReference type="SUPFAM" id="SSF56059">
    <property type="entry name" value="Glutathione synthetase ATP-binding domain-like"/>
    <property type="match status" value="1"/>
</dbReference>
<comment type="similarity">
    <text evidence="4 23">In the N-terminal section; belongs to the succinate/malate CoA ligase beta subunit family.</text>
</comment>
<comment type="subunit">
    <text evidence="5 23">Homotetramer.</text>
</comment>
<evidence type="ECO:0000256" key="14">
    <source>
        <dbReference type="ARBA" id="ARBA00022842"/>
    </source>
</evidence>
<dbReference type="FunFam" id="3.40.50.261:FF:000004">
    <property type="entry name" value="ATP-citrate synthase subunit"/>
    <property type="match status" value="1"/>
</dbReference>
<dbReference type="InterPro" id="IPR017866">
    <property type="entry name" value="Succ-CoA_synthase_bsu_CS"/>
</dbReference>
<dbReference type="Gene3D" id="3.40.50.720">
    <property type="entry name" value="NAD(P)-binding Rossmann-like Domain"/>
    <property type="match status" value="1"/>
</dbReference>
<dbReference type="PRINTS" id="PR01798">
    <property type="entry name" value="SCOASYNTHASE"/>
</dbReference>
<keyword evidence="10 23" id="KW-0808">Transferase</keyword>
<evidence type="ECO:0000313" key="29">
    <source>
        <dbReference type="EMBL" id="KAE8977267.1"/>
    </source>
</evidence>
<evidence type="ECO:0000256" key="22">
    <source>
        <dbReference type="ARBA" id="ARBA00093367"/>
    </source>
</evidence>
<dbReference type="PROSITE" id="PS01216">
    <property type="entry name" value="SUCCINYL_COA_LIG_1"/>
    <property type="match status" value="1"/>
</dbReference>
<dbReference type="InterPro" id="IPR036291">
    <property type="entry name" value="NAD(P)-bd_dom_sf"/>
</dbReference>
<keyword evidence="14 23" id="KW-0460">Magnesium</keyword>
<comment type="cofactor">
    <cofactor evidence="1">
        <name>Mg(2+)</name>
        <dbReference type="ChEBI" id="CHEBI:18420"/>
    </cofactor>
</comment>
<comment type="function">
    <text evidence="22">Catalyzes the cleavage of citrate into oxaloacetate and acetyl-CoA, the latter serving as common substrate in multiple biochemical reactions in protein, carbohydrate and lipid metabolism.</text>
</comment>
<dbReference type="Proteomes" id="UP000435112">
    <property type="component" value="Unassembled WGS sequence"/>
</dbReference>
<evidence type="ECO:0000256" key="13">
    <source>
        <dbReference type="ARBA" id="ARBA00022840"/>
    </source>
</evidence>
<evidence type="ECO:0000256" key="12">
    <source>
        <dbReference type="ARBA" id="ARBA00022741"/>
    </source>
</evidence>
<dbReference type="Gene3D" id="3.30.470.110">
    <property type="match status" value="1"/>
</dbReference>
<comment type="similarity">
    <text evidence="20">Belongs to the succinate/malate CoA ligase alpha subunit family.</text>
</comment>
<evidence type="ECO:0000256" key="20">
    <source>
        <dbReference type="ARBA" id="ARBA00060724"/>
    </source>
</evidence>
<dbReference type="GO" id="GO:0005524">
    <property type="term" value="F:ATP binding"/>
    <property type="evidence" value="ECO:0007669"/>
    <property type="project" value="UniProtKB-UniRule"/>
</dbReference>
<feature type="compositionally biased region" description="Low complexity" evidence="25">
    <location>
        <begin position="457"/>
        <end position="466"/>
    </location>
</feature>
<evidence type="ECO:0000256" key="1">
    <source>
        <dbReference type="ARBA" id="ARBA00001946"/>
    </source>
</evidence>
<feature type="domain" description="ATP-citrate synthase ATP-grasp" evidence="28">
    <location>
        <begin position="2"/>
        <end position="251"/>
    </location>
</feature>
<dbReference type="GO" id="GO:0003878">
    <property type="term" value="F:ATP citrate synthase activity"/>
    <property type="evidence" value="ECO:0007669"/>
    <property type="project" value="UniProtKB-UniRule"/>
</dbReference>
<dbReference type="InterPro" id="IPR016143">
    <property type="entry name" value="Citrate_synth-like_sm_a-sub"/>
</dbReference>
<evidence type="ECO:0000256" key="8">
    <source>
        <dbReference type="ARBA" id="ARBA00022516"/>
    </source>
</evidence>
<dbReference type="InterPro" id="IPR016102">
    <property type="entry name" value="Succinyl-CoA_synth-like"/>
</dbReference>
<evidence type="ECO:0000256" key="11">
    <source>
        <dbReference type="ARBA" id="ARBA00022723"/>
    </source>
</evidence>
<dbReference type="GO" id="GO:0006085">
    <property type="term" value="P:acetyl-CoA biosynthetic process"/>
    <property type="evidence" value="ECO:0007669"/>
    <property type="project" value="InterPro"/>
</dbReference>
<name>A0A6A3I676_9STRA</name>
<dbReference type="InterPro" id="IPR014608">
    <property type="entry name" value="ATP-citrate_synthase"/>
</dbReference>
<dbReference type="CDD" id="cd06100">
    <property type="entry name" value="CCL_ACL-C"/>
    <property type="match status" value="1"/>
</dbReference>
<comment type="subunit">
    <text evidence="21">Composed of two subunits.</text>
</comment>
<keyword evidence="9" id="KW-0597">Phosphoprotein</keyword>
<evidence type="ECO:0000256" key="6">
    <source>
        <dbReference type="ARBA" id="ARBA00022490"/>
    </source>
</evidence>
<keyword evidence="11 23" id="KW-0479">Metal-binding</keyword>
<evidence type="ECO:0000313" key="30">
    <source>
        <dbReference type="Proteomes" id="UP000435112"/>
    </source>
</evidence>
<evidence type="ECO:0000256" key="15">
    <source>
        <dbReference type="ARBA" id="ARBA00022843"/>
    </source>
</evidence>
<evidence type="ECO:0000256" key="7">
    <source>
        <dbReference type="ARBA" id="ARBA00022499"/>
    </source>
</evidence>
<evidence type="ECO:0000259" key="28">
    <source>
        <dbReference type="Pfam" id="PF24948"/>
    </source>
</evidence>
<comment type="function">
    <text evidence="19">Catalyzes the formation of cytosolic acetyl-CoA, which is mainly used for the biosynthesis of fatty acids and sterols.</text>
</comment>
<dbReference type="SUPFAM" id="SSF52210">
    <property type="entry name" value="Succinyl-CoA synthetase domains"/>
    <property type="match status" value="1"/>
</dbReference>